<dbReference type="InterPro" id="IPR001584">
    <property type="entry name" value="Integrase_cat-core"/>
</dbReference>
<dbReference type="InterPro" id="IPR050900">
    <property type="entry name" value="Transposase_IS3/IS150/IS904"/>
</dbReference>
<proteinExistence type="predicted"/>
<dbReference type="GO" id="GO:0015074">
    <property type="term" value="P:DNA integration"/>
    <property type="evidence" value="ECO:0007669"/>
    <property type="project" value="InterPro"/>
</dbReference>
<dbReference type="Proteomes" id="UP000182882">
    <property type="component" value="Unassembled WGS sequence"/>
</dbReference>
<organism evidence="2 3">
    <name type="scientific">Nitrosomonas ureae</name>
    <dbReference type="NCBI Taxonomy" id="44577"/>
    <lineage>
        <taxon>Bacteria</taxon>
        <taxon>Pseudomonadati</taxon>
        <taxon>Pseudomonadota</taxon>
        <taxon>Betaproteobacteria</taxon>
        <taxon>Nitrosomonadales</taxon>
        <taxon>Nitrosomonadaceae</taxon>
        <taxon>Nitrosomonas</taxon>
    </lineage>
</organism>
<reference evidence="3" key="1">
    <citation type="submission" date="2016-10" db="EMBL/GenBank/DDBJ databases">
        <authorList>
            <person name="Varghese N."/>
            <person name="Submissions S."/>
        </authorList>
    </citation>
    <scope>NUCLEOTIDE SEQUENCE [LARGE SCALE GENOMIC DNA]</scope>
    <source>
        <strain evidence="3">Nm10</strain>
    </source>
</reference>
<feature type="domain" description="Integrase catalytic" evidence="1">
    <location>
        <begin position="14"/>
        <end position="68"/>
    </location>
</feature>
<evidence type="ECO:0000313" key="3">
    <source>
        <dbReference type="Proteomes" id="UP000182882"/>
    </source>
</evidence>
<dbReference type="Pfam" id="PF13333">
    <property type="entry name" value="rve_2"/>
    <property type="match status" value="1"/>
</dbReference>
<protein>
    <submittedName>
        <fullName evidence="2">Integrase core domain-containing protein</fullName>
    </submittedName>
</protein>
<dbReference type="AlphaFoldDB" id="A0A1H2DRQ0"/>
<dbReference type="PANTHER" id="PTHR46889">
    <property type="entry name" value="TRANSPOSASE INSF FOR INSERTION SEQUENCE IS3B-RELATED"/>
    <property type="match status" value="1"/>
</dbReference>
<gene>
    <name evidence="2" type="ORF">SAMN05216406_104125</name>
</gene>
<keyword evidence="3" id="KW-1185">Reference proteome</keyword>
<dbReference type="EMBL" id="FNLN01000004">
    <property type="protein sequence ID" value="SDT85454.1"/>
    <property type="molecule type" value="Genomic_DNA"/>
</dbReference>
<evidence type="ECO:0000259" key="1">
    <source>
        <dbReference type="Pfam" id="PF13333"/>
    </source>
</evidence>
<dbReference type="SUPFAM" id="SSF53098">
    <property type="entry name" value="Ribonuclease H-like"/>
    <property type="match status" value="1"/>
</dbReference>
<dbReference type="InterPro" id="IPR012337">
    <property type="entry name" value="RNaseH-like_sf"/>
</dbReference>
<sequence length="76" mass="9078">MSRTGNCFDNAVAESIEGNLKRERIHWRHYHTRHAAQQDVLQYISMLYNSHRLHSYLGYKSPNQYETETEILRKIA</sequence>
<evidence type="ECO:0000313" key="2">
    <source>
        <dbReference type="EMBL" id="SDT85454.1"/>
    </source>
</evidence>
<accession>A0A1H2DRQ0</accession>
<dbReference type="PANTHER" id="PTHR46889:SF4">
    <property type="entry name" value="TRANSPOSASE INSO FOR INSERTION SEQUENCE ELEMENT IS911B-RELATED"/>
    <property type="match status" value="1"/>
</dbReference>
<name>A0A1H2DRQ0_9PROT</name>